<gene>
    <name evidence="5" type="ORF">NEMVEDRAFT_v1g213626</name>
</gene>
<evidence type="ECO:0000256" key="1">
    <source>
        <dbReference type="ARBA" id="ARBA00022656"/>
    </source>
</evidence>
<reference evidence="5 6" key="1">
    <citation type="journal article" date="2007" name="Science">
        <title>Sea anemone genome reveals ancestral eumetazoan gene repertoire and genomic organization.</title>
        <authorList>
            <person name="Putnam N.H."/>
            <person name="Srivastava M."/>
            <person name="Hellsten U."/>
            <person name="Dirks B."/>
            <person name="Chapman J."/>
            <person name="Salamov A."/>
            <person name="Terry A."/>
            <person name="Shapiro H."/>
            <person name="Lindquist E."/>
            <person name="Kapitonov V.V."/>
            <person name="Jurka J."/>
            <person name="Genikhovich G."/>
            <person name="Grigoriev I.V."/>
            <person name="Lucas S.M."/>
            <person name="Steele R.E."/>
            <person name="Finnerty J.R."/>
            <person name="Technau U."/>
            <person name="Martindale M.Q."/>
            <person name="Rokhsar D.S."/>
        </authorList>
    </citation>
    <scope>NUCLEOTIDE SEQUENCE [LARGE SCALE GENOMIC DNA]</scope>
    <source>
        <strain evidence="6">CH2 X CH6</strain>
    </source>
</reference>
<dbReference type="Proteomes" id="UP000001593">
    <property type="component" value="Unassembled WGS sequence"/>
</dbReference>
<dbReference type="InParanoid" id="A7SKD2"/>
<dbReference type="KEGG" id="nve:5507228"/>
<dbReference type="InterPro" id="IPR003582">
    <property type="entry name" value="ShKT_dom"/>
</dbReference>
<sequence>MCHDAKFGFVMRGGCSKTCGFCKGEDTSSTTDKPKPTKASVLTTVTTARIKKESGVDSTIPPYKKDGCVDVFPKCAEWKKNSNMCSNPKLAPFLRFGCAKSCAFCSKGSAITTPSPPTVPIPSGKSGEAAFIDHDSAVEMGIAKEIGQNDKKSKLSNHASEKTAKSSKQIYVLKREDKEPDSKRVEIETGDDTGADPVSSLSRLGDDLPKILKGSPDSVNLAAFDDLPEAFRGSKLEDKVAGFVGKAGKKKFDYFTEHYSKDPYIAEYQREEWMRNNGVMGKPYRRWLKNKKE</sequence>
<feature type="compositionally biased region" description="Basic and acidic residues" evidence="3">
    <location>
        <begin position="148"/>
        <end position="164"/>
    </location>
</feature>
<keyword evidence="1" id="KW-0800">Toxin</keyword>
<evidence type="ECO:0000313" key="5">
    <source>
        <dbReference type="EMBL" id="EDO35815.1"/>
    </source>
</evidence>
<dbReference type="AlphaFoldDB" id="A7SKD2"/>
<protein>
    <recommendedName>
        <fullName evidence="4">ShKT domain-containing protein</fullName>
    </recommendedName>
</protein>
<evidence type="ECO:0000313" key="6">
    <source>
        <dbReference type="Proteomes" id="UP000001593"/>
    </source>
</evidence>
<dbReference type="EMBL" id="DS469686">
    <property type="protein sequence ID" value="EDO35815.1"/>
    <property type="molecule type" value="Genomic_DNA"/>
</dbReference>
<evidence type="ECO:0000256" key="3">
    <source>
        <dbReference type="SAM" id="MobiDB-lite"/>
    </source>
</evidence>
<proteinExistence type="predicted"/>
<feature type="domain" description="ShKT" evidence="4">
    <location>
        <begin position="1"/>
        <end position="22"/>
    </location>
</feature>
<name>A7SKD2_NEMVE</name>
<dbReference type="SMART" id="SM00254">
    <property type="entry name" value="ShKT"/>
    <property type="match status" value="1"/>
</dbReference>
<organism evidence="5 6">
    <name type="scientific">Nematostella vectensis</name>
    <name type="common">Starlet sea anemone</name>
    <dbReference type="NCBI Taxonomy" id="45351"/>
    <lineage>
        <taxon>Eukaryota</taxon>
        <taxon>Metazoa</taxon>
        <taxon>Cnidaria</taxon>
        <taxon>Anthozoa</taxon>
        <taxon>Hexacorallia</taxon>
        <taxon>Actiniaria</taxon>
        <taxon>Edwardsiidae</taxon>
        <taxon>Nematostella</taxon>
    </lineage>
</organism>
<dbReference type="PANTHER" id="PTHR21724">
    <property type="entry name" value="SHKT DOMAIN-CONTAINING PROTEIN"/>
    <property type="match status" value="1"/>
</dbReference>
<dbReference type="GO" id="GO:0090729">
    <property type="term" value="F:toxin activity"/>
    <property type="evidence" value="ECO:0007669"/>
    <property type="project" value="UniProtKB-KW"/>
</dbReference>
<dbReference type="PROSITE" id="PS51670">
    <property type="entry name" value="SHKT"/>
    <property type="match status" value="2"/>
</dbReference>
<feature type="compositionally biased region" description="Basic and acidic residues" evidence="3">
    <location>
        <begin position="173"/>
        <end position="187"/>
    </location>
</feature>
<accession>A7SKD2</accession>
<evidence type="ECO:0000256" key="2">
    <source>
        <dbReference type="PROSITE-ProRule" id="PRU01005"/>
    </source>
</evidence>
<dbReference type="Pfam" id="PF01549">
    <property type="entry name" value="ShK"/>
    <property type="match status" value="2"/>
</dbReference>
<comment type="caution">
    <text evidence="2">Lacks conserved residue(s) required for the propagation of feature annotation.</text>
</comment>
<keyword evidence="6" id="KW-1185">Reference proteome</keyword>
<dbReference type="HOGENOM" id="CLU_082848_0_0_1"/>
<dbReference type="Gene3D" id="1.10.10.1940">
    <property type="match status" value="1"/>
</dbReference>
<feature type="domain" description="ShKT" evidence="4">
    <location>
        <begin position="68"/>
        <end position="105"/>
    </location>
</feature>
<feature type="region of interest" description="Disordered" evidence="3">
    <location>
        <begin position="148"/>
        <end position="202"/>
    </location>
</feature>
<evidence type="ECO:0000259" key="4">
    <source>
        <dbReference type="PROSITE" id="PS51670"/>
    </source>
</evidence>
<dbReference type="OrthoDB" id="5974165at2759"/>
<dbReference type="PANTHER" id="PTHR21724:SF109">
    <property type="entry name" value="SHKT DOMAIN-CONTAINING PROTEIN"/>
    <property type="match status" value="1"/>
</dbReference>